<organism evidence="1 2">
    <name type="scientific">Moniliophthora roreri</name>
    <name type="common">Frosty pod rot fungus</name>
    <name type="synonym">Monilia roreri</name>
    <dbReference type="NCBI Taxonomy" id="221103"/>
    <lineage>
        <taxon>Eukaryota</taxon>
        <taxon>Fungi</taxon>
        <taxon>Dikarya</taxon>
        <taxon>Basidiomycota</taxon>
        <taxon>Agaricomycotina</taxon>
        <taxon>Agaricomycetes</taxon>
        <taxon>Agaricomycetidae</taxon>
        <taxon>Agaricales</taxon>
        <taxon>Marasmiineae</taxon>
        <taxon>Marasmiaceae</taxon>
        <taxon>Moniliophthora</taxon>
    </lineage>
</organism>
<evidence type="ECO:0000313" key="1">
    <source>
        <dbReference type="EMBL" id="KTB42375.1"/>
    </source>
</evidence>
<dbReference type="EMBL" id="LATX01001338">
    <property type="protein sequence ID" value="KTB42375.1"/>
    <property type="molecule type" value="Genomic_DNA"/>
</dbReference>
<comment type="caution">
    <text evidence="1">The sequence shown here is derived from an EMBL/GenBank/DDBJ whole genome shotgun (WGS) entry which is preliminary data.</text>
</comment>
<accession>A0A0W0G1C5</accession>
<proteinExistence type="predicted"/>
<dbReference type="AlphaFoldDB" id="A0A0W0G1C5"/>
<gene>
    <name evidence="1" type="ORF">WG66_5034</name>
</gene>
<protein>
    <submittedName>
        <fullName evidence="1">Uncharacterized protein</fullName>
    </submittedName>
</protein>
<reference evidence="1 2" key="1">
    <citation type="submission" date="2015-12" db="EMBL/GenBank/DDBJ databases">
        <title>Draft genome sequence of Moniliophthora roreri, the causal agent of frosty pod rot of cacao.</title>
        <authorList>
            <person name="Aime M.C."/>
            <person name="Diaz-Valderrama J.R."/>
            <person name="Kijpornyongpan T."/>
            <person name="Phillips-Mora W."/>
        </authorList>
    </citation>
    <scope>NUCLEOTIDE SEQUENCE [LARGE SCALE GENOMIC DNA]</scope>
    <source>
        <strain evidence="1 2">MCA 2952</strain>
    </source>
</reference>
<name>A0A0W0G1C5_MONRR</name>
<evidence type="ECO:0000313" key="2">
    <source>
        <dbReference type="Proteomes" id="UP000054988"/>
    </source>
</evidence>
<sequence length="62" mass="6830">MASTSTRYTELTVALLPVQQWIQQHQRSVSLALKQGLRRAKANEADGVEQGERVVAEGLPVL</sequence>
<dbReference type="Proteomes" id="UP000054988">
    <property type="component" value="Unassembled WGS sequence"/>
</dbReference>